<dbReference type="AlphaFoldDB" id="A0A8J1JSR8"/>
<feature type="binding site" evidence="1">
    <location>
        <position position="287"/>
    </location>
    <ligand>
        <name>ATP</name>
        <dbReference type="ChEBI" id="CHEBI:30616"/>
    </ligand>
</feature>
<sequence length="306" mass="34995">MPKKKDLSPAKQAKDNAPRGRETVWKKQDPSSAKEIKTNVRKGQKKDISPAKKTKDNISKGKGTMQKKKDPSPAKQANAIVPRVWETVQKKRDPSPAKQPEKNVQKWQKPEQRKIDLSPAKQEKPILTREQETVQKKIDQSPAKVQDTVRRINILPAKPINTLPNKEIAENERKVQLRKEQKKVIQNQDLSPMNKIEKQTPERQNAVKQEKNKEPQTGKKYLKVQFVEPLDIPIAKPQKQPENQKCVKQSYLTSIQDYRLGRMLGKGSFGRVFLALHKPSNRNVAIKALSKTHILNSGLTKKVFLD</sequence>
<evidence type="ECO:0000256" key="1">
    <source>
        <dbReference type="PROSITE-ProRule" id="PRU10141"/>
    </source>
</evidence>
<protein>
    <submittedName>
        <fullName evidence="5">Calcium-dependent protein kinase 2-like</fullName>
    </submittedName>
</protein>
<keyword evidence="1" id="KW-0067">ATP-binding</keyword>
<organism evidence="4 5">
    <name type="scientific">Xenopus tropicalis</name>
    <name type="common">Western clawed frog</name>
    <name type="synonym">Silurana tropicalis</name>
    <dbReference type="NCBI Taxonomy" id="8364"/>
    <lineage>
        <taxon>Eukaryota</taxon>
        <taxon>Metazoa</taxon>
        <taxon>Chordata</taxon>
        <taxon>Craniata</taxon>
        <taxon>Vertebrata</taxon>
        <taxon>Euteleostomi</taxon>
        <taxon>Amphibia</taxon>
        <taxon>Batrachia</taxon>
        <taxon>Anura</taxon>
        <taxon>Pipoidea</taxon>
        <taxon>Pipidae</taxon>
        <taxon>Xenopodinae</taxon>
        <taxon>Xenopus</taxon>
        <taxon>Silurana</taxon>
    </lineage>
</organism>
<feature type="domain" description="Protein kinase" evidence="3">
    <location>
        <begin position="258"/>
        <end position="306"/>
    </location>
</feature>
<feature type="region of interest" description="Disordered" evidence="2">
    <location>
        <begin position="1"/>
        <end position="150"/>
    </location>
</feature>
<proteinExistence type="predicted"/>
<dbReference type="GO" id="GO:0004672">
    <property type="term" value="F:protein kinase activity"/>
    <property type="evidence" value="ECO:0007669"/>
    <property type="project" value="InterPro"/>
</dbReference>
<dbReference type="InterPro" id="IPR000719">
    <property type="entry name" value="Prot_kinase_dom"/>
</dbReference>
<name>A0A8J1JSR8_XENTR</name>
<accession>A0A8J1JSR8</accession>
<feature type="compositionally biased region" description="Basic and acidic residues" evidence="2">
    <location>
        <begin position="88"/>
        <end position="139"/>
    </location>
</feature>
<evidence type="ECO:0000313" key="4">
    <source>
        <dbReference type="Proteomes" id="UP000008143"/>
    </source>
</evidence>
<evidence type="ECO:0000313" key="6">
    <source>
        <dbReference type="Xenbase" id="XB-GENE-29097839"/>
    </source>
</evidence>
<dbReference type="PROSITE" id="PS50011">
    <property type="entry name" value="PROTEIN_KINASE_DOM"/>
    <property type="match status" value="1"/>
</dbReference>
<dbReference type="OrthoDB" id="377346at2759"/>
<feature type="compositionally biased region" description="Basic and acidic residues" evidence="2">
    <location>
        <begin position="45"/>
        <end position="59"/>
    </location>
</feature>
<dbReference type="InterPro" id="IPR011009">
    <property type="entry name" value="Kinase-like_dom_sf"/>
</dbReference>
<keyword evidence="1" id="KW-0547">Nucleotide-binding</keyword>
<dbReference type="Gene3D" id="3.30.200.20">
    <property type="entry name" value="Phosphorylase Kinase, domain 1"/>
    <property type="match status" value="1"/>
</dbReference>
<feature type="compositionally biased region" description="Basic and acidic residues" evidence="2">
    <location>
        <begin position="1"/>
        <end position="38"/>
    </location>
</feature>
<gene>
    <name evidence="5 6" type="primary">LOC116412009</name>
</gene>
<evidence type="ECO:0000256" key="2">
    <source>
        <dbReference type="SAM" id="MobiDB-lite"/>
    </source>
</evidence>
<keyword evidence="4" id="KW-1185">Reference proteome</keyword>
<dbReference type="AGR" id="Xenbase:XB-GENE-29097839"/>
<dbReference type="InterPro" id="IPR017441">
    <property type="entry name" value="Protein_kinase_ATP_BS"/>
</dbReference>
<evidence type="ECO:0000259" key="3">
    <source>
        <dbReference type="PROSITE" id="PS50011"/>
    </source>
</evidence>
<dbReference type="PROSITE" id="PS00107">
    <property type="entry name" value="PROTEIN_KINASE_ATP"/>
    <property type="match status" value="1"/>
</dbReference>
<dbReference type="GeneID" id="116412009"/>
<dbReference type="Proteomes" id="UP000008143">
    <property type="component" value="Chromosome 1"/>
</dbReference>
<reference evidence="5" key="1">
    <citation type="submission" date="2025-08" db="UniProtKB">
        <authorList>
            <consortium name="RefSeq"/>
        </authorList>
    </citation>
    <scope>IDENTIFICATION</scope>
    <source>
        <strain evidence="5">Nigerian</strain>
        <tissue evidence="5">Liver and blood</tissue>
    </source>
</reference>
<dbReference type="GO" id="GO:0005524">
    <property type="term" value="F:ATP binding"/>
    <property type="evidence" value="ECO:0007669"/>
    <property type="project" value="UniProtKB-UniRule"/>
</dbReference>
<evidence type="ECO:0000313" key="5">
    <source>
        <dbReference type="RefSeq" id="XP_031760952.1"/>
    </source>
</evidence>
<dbReference type="Xenbase" id="XB-GENE-29097839">
    <property type="gene designation" value="LOC116412009"/>
</dbReference>
<dbReference type="RefSeq" id="XP_031760952.1">
    <property type="nucleotide sequence ID" value="XM_031905092.1"/>
</dbReference>
<dbReference type="KEGG" id="xtr:116412009"/>
<dbReference type="SUPFAM" id="SSF56112">
    <property type="entry name" value="Protein kinase-like (PK-like)"/>
    <property type="match status" value="1"/>
</dbReference>